<gene>
    <name evidence="3" type="ORF">CLODIP_2_CD05134</name>
</gene>
<comment type="caution">
    <text evidence="3">The sequence shown here is derived from an EMBL/GenBank/DDBJ whole genome shotgun (WGS) entry which is preliminary data.</text>
</comment>
<reference evidence="3 4" key="1">
    <citation type="submission" date="2020-04" db="EMBL/GenBank/DDBJ databases">
        <authorList>
            <person name="Alioto T."/>
            <person name="Alioto T."/>
            <person name="Gomez Garrido J."/>
        </authorList>
    </citation>
    <scope>NUCLEOTIDE SEQUENCE [LARGE SCALE GENOMIC DNA]</scope>
</reference>
<dbReference type="InterPro" id="IPR003057">
    <property type="entry name" value="Invtbrt_color"/>
</dbReference>
<sequence>MGIGASRAAGKEKEREEAGRVEALASQFVDPLSGEQAGVIFAPPLAKNREMALKVIFLVSVAVAAVNAQIPGIGSCPETKPVADFDIDRFLGTWYENQRYFSLAEVATRCGKIEYMKSGDKFVAANTVTSSITGVSRVLKGELRVASDSKEGRLAIRYDQVPVVGYNTEYNVVATDYDSYAILWSCSNPVPYLLTAQNAWLMTRDAVPDSGVLKIADAEFQKLGISTRFISKVDQTSCNEAAAAATTSAPAVTTVAAEAAVRHAVHDQQVHVKSVPADAEQNLNQVEQKKPVVDSVVAETAPVVDAVRAETEAEPAKVEEPAVVPEPEPVAVTDKVDEVKTVVEEAKPVKEPQRFAARSFTPFSSLQIAAGRMRCRQQLVLLTLAAVVAAVAAQVPSLGPCPEMKTMDEFNVNKYLGRWFQAERYFSLFEFAAKCVISNYTDSGDGRYLVVNKHVNALSGLKSVIEGDLHVMGRQDESKMTISFTSVPVPMDLPYWVLGTDYDNYAVVWSCSNFGLFSTRNAWILTRAPNASLEVMQNAYNVVDRNGISRAYFIRTDQRNCGESSRH</sequence>
<dbReference type="PROSITE" id="PS00213">
    <property type="entry name" value="LIPOCALIN"/>
    <property type="match status" value="1"/>
</dbReference>
<dbReference type="GO" id="GO:0031409">
    <property type="term" value="F:pigment binding"/>
    <property type="evidence" value="ECO:0007669"/>
    <property type="project" value="InterPro"/>
</dbReference>
<name>A0A8S1D880_9INSE</name>
<evidence type="ECO:0000256" key="1">
    <source>
        <dbReference type="ARBA" id="ARBA00023157"/>
    </source>
</evidence>
<dbReference type="InterPro" id="IPR012674">
    <property type="entry name" value="Calycin"/>
</dbReference>
<keyword evidence="4" id="KW-1185">Reference proteome</keyword>
<dbReference type="GO" id="GO:0000302">
    <property type="term" value="P:response to reactive oxygen species"/>
    <property type="evidence" value="ECO:0007669"/>
    <property type="project" value="TreeGrafter"/>
</dbReference>
<dbReference type="SUPFAM" id="SSF50814">
    <property type="entry name" value="Lipocalins"/>
    <property type="match status" value="2"/>
</dbReference>
<protein>
    <recommendedName>
        <fullName evidence="2">Lipocalin/cytosolic fatty-acid binding domain-containing protein</fullName>
    </recommendedName>
</protein>
<feature type="domain" description="Lipocalin/cytosolic fatty-acid binding" evidence="2">
    <location>
        <begin position="411"/>
        <end position="557"/>
    </location>
</feature>
<dbReference type="Gene3D" id="2.40.128.20">
    <property type="match status" value="2"/>
</dbReference>
<feature type="domain" description="Lipocalin/cytosolic fatty-acid binding" evidence="2">
    <location>
        <begin position="85"/>
        <end position="207"/>
    </location>
</feature>
<dbReference type="InterPro" id="IPR000566">
    <property type="entry name" value="Lipocln_cytosolic_FA-bd_dom"/>
</dbReference>
<dbReference type="Pfam" id="PF08212">
    <property type="entry name" value="Lipocalin_2"/>
    <property type="match status" value="2"/>
</dbReference>
<proteinExistence type="predicted"/>
<dbReference type="EMBL" id="CADEPI010000131">
    <property type="protein sequence ID" value="CAB3376728.1"/>
    <property type="molecule type" value="Genomic_DNA"/>
</dbReference>
<dbReference type="Proteomes" id="UP000494165">
    <property type="component" value="Unassembled WGS sequence"/>
</dbReference>
<evidence type="ECO:0000313" key="4">
    <source>
        <dbReference type="Proteomes" id="UP000494165"/>
    </source>
</evidence>
<evidence type="ECO:0000259" key="2">
    <source>
        <dbReference type="Pfam" id="PF08212"/>
    </source>
</evidence>
<organism evidence="3 4">
    <name type="scientific">Cloeon dipterum</name>
    <dbReference type="NCBI Taxonomy" id="197152"/>
    <lineage>
        <taxon>Eukaryota</taxon>
        <taxon>Metazoa</taxon>
        <taxon>Ecdysozoa</taxon>
        <taxon>Arthropoda</taxon>
        <taxon>Hexapoda</taxon>
        <taxon>Insecta</taxon>
        <taxon>Pterygota</taxon>
        <taxon>Palaeoptera</taxon>
        <taxon>Ephemeroptera</taxon>
        <taxon>Pisciforma</taxon>
        <taxon>Baetidae</taxon>
        <taxon>Cloeon</taxon>
    </lineage>
</organism>
<dbReference type="InterPro" id="IPR022272">
    <property type="entry name" value="Lipocalin_CS"/>
</dbReference>
<dbReference type="CDD" id="cd19437">
    <property type="entry name" value="lipocalin_apoD-like"/>
    <property type="match status" value="1"/>
</dbReference>
<dbReference type="GO" id="GO:0006629">
    <property type="term" value="P:lipid metabolic process"/>
    <property type="evidence" value="ECO:0007669"/>
    <property type="project" value="TreeGrafter"/>
</dbReference>
<dbReference type="OrthoDB" id="565904at2759"/>
<dbReference type="PRINTS" id="PR01273">
    <property type="entry name" value="INVTBRTCOLOR"/>
</dbReference>
<keyword evidence="1" id="KW-1015">Disulfide bond</keyword>
<dbReference type="GO" id="GO:0005737">
    <property type="term" value="C:cytoplasm"/>
    <property type="evidence" value="ECO:0007669"/>
    <property type="project" value="TreeGrafter"/>
</dbReference>
<accession>A0A8S1D880</accession>
<evidence type="ECO:0000313" key="3">
    <source>
        <dbReference type="EMBL" id="CAB3376728.1"/>
    </source>
</evidence>
<dbReference type="PANTHER" id="PTHR10612">
    <property type="entry name" value="APOLIPOPROTEIN D"/>
    <property type="match status" value="1"/>
</dbReference>
<dbReference type="AlphaFoldDB" id="A0A8S1D880"/>
<dbReference type="FunFam" id="2.40.128.20:FF:000026">
    <property type="entry name" value="Apolipoprotein D-like Protein"/>
    <property type="match status" value="1"/>
</dbReference>
<dbReference type="PANTHER" id="PTHR10612:SF34">
    <property type="entry name" value="APOLIPOPROTEIN D"/>
    <property type="match status" value="1"/>
</dbReference>